<name>A0A4Y2AQ33_ARAVE</name>
<dbReference type="AlphaFoldDB" id="A0A4Y2AQ33"/>
<dbReference type="OrthoDB" id="5979489at2759"/>
<evidence type="ECO:0000313" key="1">
    <source>
        <dbReference type="EMBL" id="GBL82042.1"/>
    </source>
</evidence>
<dbReference type="PANTHER" id="PTHR23409:SF21">
    <property type="entry name" value="CAPSID PROTEIN"/>
    <property type="match status" value="1"/>
</dbReference>
<gene>
    <name evidence="1" type="primary">F54H12.2_109</name>
    <name evidence="1" type="ORF">AVEN_50611_1</name>
</gene>
<evidence type="ECO:0000313" key="2">
    <source>
        <dbReference type="Proteomes" id="UP000499080"/>
    </source>
</evidence>
<dbReference type="GO" id="GO:0004748">
    <property type="term" value="F:ribonucleoside-diphosphate reductase activity, thioredoxin disulfide as acceptor"/>
    <property type="evidence" value="ECO:0007669"/>
    <property type="project" value="TreeGrafter"/>
</dbReference>
<keyword evidence="2" id="KW-1185">Reference proteome</keyword>
<dbReference type="EMBL" id="BGPR01000027">
    <property type="protein sequence ID" value="GBL82042.1"/>
    <property type="molecule type" value="Genomic_DNA"/>
</dbReference>
<comment type="caution">
    <text evidence="1">The sequence shown here is derived from an EMBL/GenBank/DDBJ whole genome shotgun (WGS) entry which is preliminary data.</text>
</comment>
<dbReference type="Proteomes" id="UP000499080">
    <property type="component" value="Unassembled WGS sequence"/>
</dbReference>
<dbReference type="PANTHER" id="PTHR23409">
    <property type="entry name" value="RIBONUCLEOSIDE-DIPHOSPHATE REDUCTASE SMALL CHAIN"/>
    <property type="match status" value="1"/>
</dbReference>
<dbReference type="InterPro" id="IPR000358">
    <property type="entry name" value="RNR_small_fam"/>
</dbReference>
<protein>
    <submittedName>
        <fullName evidence="1">Uncharacterized protein F54H12.2</fullName>
    </submittedName>
</protein>
<proteinExistence type="predicted"/>
<organism evidence="1 2">
    <name type="scientific">Araneus ventricosus</name>
    <name type="common">Orbweaver spider</name>
    <name type="synonym">Epeira ventricosa</name>
    <dbReference type="NCBI Taxonomy" id="182803"/>
    <lineage>
        <taxon>Eukaryota</taxon>
        <taxon>Metazoa</taxon>
        <taxon>Ecdysozoa</taxon>
        <taxon>Arthropoda</taxon>
        <taxon>Chelicerata</taxon>
        <taxon>Arachnida</taxon>
        <taxon>Araneae</taxon>
        <taxon>Araneomorphae</taxon>
        <taxon>Entelegynae</taxon>
        <taxon>Araneoidea</taxon>
        <taxon>Araneidae</taxon>
        <taxon>Araneus</taxon>
    </lineage>
</organism>
<reference evidence="1 2" key="1">
    <citation type="journal article" date="2019" name="Sci. Rep.">
        <title>Orb-weaving spider Araneus ventricosus genome elucidates the spidroin gene catalogue.</title>
        <authorList>
            <person name="Kono N."/>
            <person name="Nakamura H."/>
            <person name="Ohtoshi R."/>
            <person name="Moran D.A.P."/>
            <person name="Shinohara A."/>
            <person name="Yoshida Y."/>
            <person name="Fujiwara M."/>
            <person name="Mori M."/>
            <person name="Tomita M."/>
            <person name="Arakawa K."/>
        </authorList>
    </citation>
    <scope>NUCLEOTIDE SEQUENCE [LARGE SCALE GENOMIC DNA]</scope>
</reference>
<dbReference type="GO" id="GO:0005829">
    <property type="term" value="C:cytosol"/>
    <property type="evidence" value="ECO:0007669"/>
    <property type="project" value="TreeGrafter"/>
</dbReference>
<accession>A0A4Y2AQ33</accession>
<dbReference type="GO" id="GO:0009263">
    <property type="term" value="P:deoxyribonucleotide biosynthetic process"/>
    <property type="evidence" value="ECO:0007669"/>
    <property type="project" value="InterPro"/>
</dbReference>
<sequence>MILPIFKSGAKAVGKQALKSGIDVANDLMQGKEMKASAKQRAKEAAKILTEKAADKAKTMVGGNKRKRHSKKRVISKKSYIESLLNYGSDYKKSFLTSEGFHKDSAGFLDVTDPAGDNEGLKKRASLIEKSKVLDLIGNLHCDIFYQDRLLLNLVDLKVKLIRSKPEFCLIAPATANFNVIIEHASLFVRKVKVSPGVLLGHAKALQTTPAKYPIDRILSKMYSISKGSFSFSQDNVFLGQMPKRLIITCVDNDAFNGTYNSNPFHFKHNNLNFLGVYVDGNPISSKPLEPDYSNGQSIRAFNSLLVGSGKLASNKGIYINRDEFIQGYTLYAFDLTPDLCDGSHLNLVNQGNLRIELKFASALEKTISVLVYAEFQNMIEITNSRNVLCDFSI</sequence>